<evidence type="ECO:0000313" key="2">
    <source>
        <dbReference type="EMBL" id="QEC56941.1"/>
    </source>
</evidence>
<gene>
    <name evidence="2" type="ORF">FSB75_13875</name>
</gene>
<protein>
    <submittedName>
        <fullName evidence="2">T9SS type A sorting domain-containing protein</fullName>
    </submittedName>
</protein>
<dbReference type="NCBIfam" id="TIGR04183">
    <property type="entry name" value="Por_Secre_tail"/>
    <property type="match status" value="1"/>
</dbReference>
<sequence>MRRLYLFAVGCLLLLTGYGQFKSPVLFYRPTHLKDSLVKKMQLPKIIQPVSLGRMQKTTDNCTAVCTPLPVKWLDIKGERLNDSTALIKWETANEINNKGFDVERSFGNASNFGKAGYVQSSVGTTASARYQFRDRNDFTGISYYRLKQIDADGKYSYSKIVAVKGYRKEEFASVYPNPAQAELQLLLNLSKGGTTVLFLYDVNGHLLQQKQTVFTTGAVLFAWNVRTLASGTYLIRIFTPSENFLSAKFLKN</sequence>
<dbReference type="EMBL" id="CP042433">
    <property type="protein sequence ID" value="QEC56941.1"/>
    <property type="molecule type" value="Genomic_DNA"/>
</dbReference>
<reference evidence="2 3" key="1">
    <citation type="journal article" date="2015" name="Int. J. Syst. Evol. Microbiol.">
        <title>Flavisolibacter ginsenosidimutans sp. nov., with ginsenoside-converting activity isolated from soil used for cultivating ginseng.</title>
        <authorList>
            <person name="Zhao Y."/>
            <person name="Liu Q."/>
            <person name="Kang M.S."/>
            <person name="Jin F."/>
            <person name="Yu H."/>
            <person name="Im W.T."/>
        </authorList>
    </citation>
    <scope>NUCLEOTIDE SEQUENCE [LARGE SCALE GENOMIC DNA]</scope>
    <source>
        <strain evidence="2 3">Gsoil 636</strain>
    </source>
</reference>
<name>A0A5B8UJQ4_9BACT</name>
<dbReference type="KEGG" id="fgg:FSB75_13875"/>
<evidence type="ECO:0000313" key="3">
    <source>
        <dbReference type="Proteomes" id="UP000321204"/>
    </source>
</evidence>
<accession>A0A5B8UJQ4</accession>
<dbReference type="AlphaFoldDB" id="A0A5B8UJQ4"/>
<dbReference type="InterPro" id="IPR026444">
    <property type="entry name" value="Secre_tail"/>
</dbReference>
<evidence type="ECO:0000259" key="1">
    <source>
        <dbReference type="Pfam" id="PF18962"/>
    </source>
</evidence>
<proteinExistence type="predicted"/>
<keyword evidence="3" id="KW-1185">Reference proteome</keyword>
<dbReference type="OrthoDB" id="672812at2"/>
<feature type="domain" description="Secretion system C-terminal sorting" evidence="1">
    <location>
        <begin position="175"/>
        <end position="245"/>
    </location>
</feature>
<dbReference type="RefSeq" id="WP_146788679.1">
    <property type="nucleotide sequence ID" value="NZ_BAABIO010000003.1"/>
</dbReference>
<dbReference type="Proteomes" id="UP000321204">
    <property type="component" value="Chromosome"/>
</dbReference>
<organism evidence="2 3">
    <name type="scientific">Flavisolibacter ginsenosidimutans</name>
    <dbReference type="NCBI Taxonomy" id="661481"/>
    <lineage>
        <taxon>Bacteria</taxon>
        <taxon>Pseudomonadati</taxon>
        <taxon>Bacteroidota</taxon>
        <taxon>Chitinophagia</taxon>
        <taxon>Chitinophagales</taxon>
        <taxon>Chitinophagaceae</taxon>
        <taxon>Flavisolibacter</taxon>
    </lineage>
</organism>
<dbReference type="Pfam" id="PF18962">
    <property type="entry name" value="Por_Secre_tail"/>
    <property type="match status" value="1"/>
</dbReference>